<gene>
    <name evidence="9" type="ORF">ACFPZN_17815</name>
</gene>
<organism evidence="9 10">
    <name type="scientific">Actinomadura rugatobispora</name>
    <dbReference type="NCBI Taxonomy" id="1994"/>
    <lineage>
        <taxon>Bacteria</taxon>
        <taxon>Bacillati</taxon>
        <taxon>Actinomycetota</taxon>
        <taxon>Actinomycetes</taxon>
        <taxon>Streptosporangiales</taxon>
        <taxon>Thermomonosporaceae</taxon>
        <taxon>Actinomadura</taxon>
    </lineage>
</organism>
<comment type="subcellular location">
    <subcellularLocation>
        <location evidence="1">Cell membrane</location>
        <topology evidence="1">Lipid-anchor</topology>
    </subcellularLocation>
</comment>
<evidence type="ECO:0000256" key="1">
    <source>
        <dbReference type="ARBA" id="ARBA00004193"/>
    </source>
</evidence>
<reference evidence="10" key="1">
    <citation type="journal article" date="2019" name="Int. J. Syst. Evol. Microbiol.">
        <title>The Global Catalogue of Microorganisms (GCM) 10K type strain sequencing project: providing services to taxonomists for standard genome sequencing and annotation.</title>
        <authorList>
            <consortium name="The Broad Institute Genomics Platform"/>
            <consortium name="The Broad Institute Genome Sequencing Center for Infectious Disease"/>
            <person name="Wu L."/>
            <person name="Ma J."/>
        </authorList>
    </citation>
    <scope>NUCLEOTIDE SEQUENCE [LARGE SCALE GENOMIC DNA]</scope>
    <source>
        <strain evidence="10">KCTC 42087</strain>
    </source>
</reference>
<feature type="domain" description="ABC transporter substrate-binding protein PnrA-like" evidence="8">
    <location>
        <begin position="40"/>
        <end position="247"/>
    </location>
</feature>
<accession>A0ABW0ZX48</accession>
<keyword evidence="6" id="KW-0449">Lipoprotein</keyword>
<feature type="chain" id="PRO_5045574688" evidence="7">
    <location>
        <begin position="24"/>
        <end position="333"/>
    </location>
</feature>
<sequence>MNRTSWRRGLLGLVVTPALLVTACSGSGGTAQGSGSAKGTKVGVVLAGPRNDKAFYQSYLDGVQAMASQEGMKVSVVDNVDSPQAAVDALTNLAADNNLIIAGGSSLVSAGNTVAPQFPDVTFVMSGVVQKGIRNLHTYATRQGVPAYVAGVVAARASKTRSIGYVGGTDIPPNSQSSIDFAAGARSADPKIKVASTTVGSLSDAAKAKEATAAQIANGADVIYAFQDAGLPGVLDAVAESGKDVKVFNPTTDRCSESPHLIGFAYQNTRVMVQHVLKDYKAGSLPAEPRFYALEDPDVQALRLCPSSAGHQEVVTQTTAKINSGAVTMPQGG</sequence>
<evidence type="ECO:0000256" key="3">
    <source>
        <dbReference type="ARBA" id="ARBA00022475"/>
    </source>
</evidence>
<feature type="signal peptide" evidence="7">
    <location>
        <begin position="1"/>
        <end position="23"/>
    </location>
</feature>
<protein>
    <submittedName>
        <fullName evidence="9">BMP family protein</fullName>
    </submittedName>
</protein>
<dbReference type="Gene3D" id="3.40.50.2300">
    <property type="match status" value="2"/>
</dbReference>
<evidence type="ECO:0000259" key="8">
    <source>
        <dbReference type="Pfam" id="PF02608"/>
    </source>
</evidence>
<dbReference type="Pfam" id="PF02608">
    <property type="entry name" value="Bmp"/>
    <property type="match status" value="1"/>
</dbReference>
<keyword evidence="10" id="KW-1185">Reference proteome</keyword>
<evidence type="ECO:0000256" key="4">
    <source>
        <dbReference type="ARBA" id="ARBA00022729"/>
    </source>
</evidence>
<dbReference type="EMBL" id="JBHSON010000022">
    <property type="protein sequence ID" value="MFC5747491.1"/>
    <property type="molecule type" value="Genomic_DNA"/>
</dbReference>
<evidence type="ECO:0000256" key="2">
    <source>
        <dbReference type="ARBA" id="ARBA00008610"/>
    </source>
</evidence>
<keyword evidence="3" id="KW-1003">Cell membrane</keyword>
<keyword evidence="5" id="KW-0472">Membrane</keyword>
<dbReference type="RefSeq" id="WP_378283109.1">
    <property type="nucleotide sequence ID" value="NZ_JBHSON010000022.1"/>
</dbReference>
<comment type="similarity">
    <text evidence="2">Belongs to the BMP lipoprotein family.</text>
</comment>
<dbReference type="CDD" id="cd06304">
    <property type="entry name" value="PBP1_BmpA_Med_PnrA-like"/>
    <property type="match status" value="1"/>
</dbReference>
<proteinExistence type="inferred from homology"/>
<evidence type="ECO:0000256" key="5">
    <source>
        <dbReference type="ARBA" id="ARBA00023136"/>
    </source>
</evidence>
<dbReference type="SUPFAM" id="SSF53822">
    <property type="entry name" value="Periplasmic binding protein-like I"/>
    <property type="match status" value="1"/>
</dbReference>
<evidence type="ECO:0000256" key="7">
    <source>
        <dbReference type="SAM" id="SignalP"/>
    </source>
</evidence>
<dbReference type="InterPro" id="IPR003760">
    <property type="entry name" value="PnrA-like"/>
</dbReference>
<evidence type="ECO:0000313" key="9">
    <source>
        <dbReference type="EMBL" id="MFC5747491.1"/>
    </source>
</evidence>
<dbReference type="InterPro" id="IPR028082">
    <property type="entry name" value="Peripla_BP_I"/>
</dbReference>
<dbReference type="Proteomes" id="UP001596074">
    <property type="component" value="Unassembled WGS sequence"/>
</dbReference>
<dbReference type="PROSITE" id="PS51257">
    <property type="entry name" value="PROKAR_LIPOPROTEIN"/>
    <property type="match status" value="1"/>
</dbReference>
<evidence type="ECO:0000256" key="6">
    <source>
        <dbReference type="ARBA" id="ARBA00023288"/>
    </source>
</evidence>
<dbReference type="PANTHER" id="PTHR34296">
    <property type="entry name" value="TRANSCRIPTIONAL ACTIVATOR PROTEIN MED"/>
    <property type="match status" value="1"/>
</dbReference>
<comment type="caution">
    <text evidence="9">The sequence shown here is derived from an EMBL/GenBank/DDBJ whole genome shotgun (WGS) entry which is preliminary data.</text>
</comment>
<name>A0ABW0ZX48_9ACTN</name>
<keyword evidence="4 7" id="KW-0732">Signal</keyword>
<evidence type="ECO:0000313" key="10">
    <source>
        <dbReference type="Proteomes" id="UP001596074"/>
    </source>
</evidence>
<dbReference type="PANTHER" id="PTHR34296:SF2">
    <property type="entry name" value="ABC TRANSPORTER GUANOSINE-BINDING PROTEIN NUPN"/>
    <property type="match status" value="1"/>
</dbReference>
<dbReference type="InterPro" id="IPR050957">
    <property type="entry name" value="BMP_lipoprotein"/>
</dbReference>